<dbReference type="EMBL" id="CAGS01000158">
    <property type="protein sequence ID" value="CCF83547.1"/>
    <property type="molecule type" value="Genomic_DNA"/>
</dbReference>
<sequence length="86" mass="9547">MHASRTVDLRTSRFSSAWDLANAFHGQFGMVESNRSINEADDDFGSPNCSLHERRQSDKIHACHQSSSSRAWLGVPTCSMTNQGYG</sequence>
<name>I4EFT5_9BACT</name>
<dbReference type="AlphaFoldDB" id="I4EFT5"/>
<proteinExistence type="predicted"/>
<evidence type="ECO:0000313" key="2">
    <source>
        <dbReference type="Proteomes" id="UP000004221"/>
    </source>
</evidence>
<organism evidence="1 2">
    <name type="scientific">Nitrolancea hollandica Lb</name>
    <dbReference type="NCBI Taxonomy" id="1129897"/>
    <lineage>
        <taxon>Bacteria</taxon>
        <taxon>Pseudomonadati</taxon>
        <taxon>Thermomicrobiota</taxon>
        <taxon>Thermomicrobia</taxon>
        <taxon>Sphaerobacterales</taxon>
        <taxon>Sphaerobacterineae</taxon>
        <taxon>Sphaerobacteraceae</taxon>
        <taxon>Nitrolancea</taxon>
    </lineage>
</organism>
<comment type="caution">
    <text evidence="1">The sequence shown here is derived from an EMBL/GenBank/DDBJ whole genome shotgun (WGS) entry which is preliminary data.</text>
</comment>
<evidence type="ECO:0000313" key="1">
    <source>
        <dbReference type="EMBL" id="CCF83547.1"/>
    </source>
</evidence>
<gene>
    <name evidence="1" type="ORF">NITHO_2400007</name>
</gene>
<keyword evidence="2" id="KW-1185">Reference proteome</keyword>
<protein>
    <submittedName>
        <fullName evidence="1">Uncharacterized protein</fullName>
    </submittedName>
</protein>
<dbReference type="Proteomes" id="UP000004221">
    <property type="component" value="Unassembled WGS sequence"/>
</dbReference>
<reference evidence="1 2" key="1">
    <citation type="journal article" date="2012" name="ISME J.">
        <title>Nitrification expanded: discovery, physiology and genomics of a nitrite-oxidizing bacterium from the phylum Chloroflexi.</title>
        <authorList>
            <person name="Sorokin D.Y."/>
            <person name="Lucker S."/>
            <person name="Vejmelkova D."/>
            <person name="Kostrikina N.A."/>
            <person name="Kleerebezem R."/>
            <person name="Rijpstra W.I."/>
            <person name="Damste J.S."/>
            <person name="Le Paslier D."/>
            <person name="Muyzer G."/>
            <person name="Wagner M."/>
            <person name="van Loosdrecht M.C."/>
            <person name="Daims H."/>
        </authorList>
    </citation>
    <scope>NUCLEOTIDE SEQUENCE [LARGE SCALE GENOMIC DNA]</scope>
    <source>
        <strain evidence="2">none</strain>
    </source>
</reference>
<accession>I4EFT5</accession>